<accession>A0AAU9V8M1</accession>
<feature type="transmembrane region" description="Helical" evidence="6">
    <location>
        <begin position="33"/>
        <end position="56"/>
    </location>
</feature>
<evidence type="ECO:0000313" key="7">
    <source>
        <dbReference type="EMBL" id="CAH2106522.1"/>
    </source>
</evidence>
<dbReference type="EMBL" id="CAKOGL010000029">
    <property type="protein sequence ID" value="CAH2106522.1"/>
    <property type="molecule type" value="Genomic_DNA"/>
</dbReference>
<evidence type="ECO:0000256" key="5">
    <source>
        <dbReference type="ARBA" id="ARBA00023136"/>
    </source>
</evidence>
<evidence type="ECO:0000256" key="4">
    <source>
        <dbReference type="ARBA" id="ARBA00022989"/>
    </source>
</evidence>
<keyword evidence="5 6" id="KW-0472">Membrane</keyword>
<dbReference type="GO" id="GO:0005886">
    <property type="term" value="C:plasma membrane"/>
    <property type="evidence" value="ECO:0007669"/>
    <property type="project" value="UniProtKB-SubCell"/>
</dbReference>
<evidence type="ECO:0000256" key="6">
    <source>
        <dbReference type="RuleBase" id="RU363108"/>
    </source>
</evidence>
<gene>
    <name evidence="7" type="ORF">EEDITHA_LOCUS20648</name>
</gene>
<feature type="transmembrane region" description="Helical" evidence="6">
    <location>
        <begin position="242"/>
        <end position="267"/>
    </location>
</feature>
<dbReference type="Proteomes" id="UP001153954">
    <property type="component" value="Unassembled WGS sequence"/>
</dbReference>
<comment type="caution">
    <text evidence="7">The sequence shown here is derived from an EMBL/GenBank/DDBJ whole genome shotgun (WGS) entry which is preliminary data.</text>
</comment>
<dbReference type="Pfam" id="PF08395">
    <property type="entry name" value="7tm_7"/>
    <property type="match status" value="1"/>
</dbReference>
<evidence type="ECO:0000256" key="1">
    <source>
        <dbReference type="ARBA" id="ARBA00004651"/>
    </source>
</evidence>
<comment type="caution">
    <text evidence="6">Lacks conserved residue(s) required for the propagation of feature annotation.</text>
</comment>
<feature type="transmembrane region" description="Helical" evidence="6">
    <location>
        <begin position="273"/>
        <end position="290"/>
    </location>
</feature>
<organism evidence="7 8">
    <name type="scientific">Euphydryas editha</name>
    <name type="common">Edith's checkerspot</name>
    <dbReference type="NCBI Taxonomy" id="104508"/>
    <lineage>
        <taxon>Eukaryota</taxon>
        <taxon>Metazoa</taxon>
        <taxon>Ecdysozoa</taxon>
        <taxon>Arthropoda</taxon>
        <taxon>Hexapoda</taxon>
        <taxon>Insecta</taxon>
        <taxon>Pterygota</taxon>
        <taxon>Neoptera</taxon>
        <taxon>Endopterygota</taxon>
        <taxon>Lepidoptera</taxon>
        <taxon>Glossata</taxon>
        <taxon>Ditrysia</taxon>
        <taxon>Papilionoidea</taxon>
        <taxon>Nymphalidae</taxon>
        <taxon>Nymphalinae</taxon>
        <taxon>Euphydryas</taxon>
    </lineage>
</organism>
<evidence type="ECO:0000256" key="2">
    <source>
        <dbReference type="ARBA" id="ARBA00022475"/>
    </source>
</evidence>
<dbReference type="GO" id="GO:0007165">
    <property type="term" value="P:signal transduction"/>
    <property type="evidence" value="ECO:0007669"/>
    <property type="project" value="UniProtKB-KW"/>
</dbReference>
<keyword evidence="4 6" id="KW-1133">Transmembrane helix</keyword>
<dbReference type="GO" id="GO:0050909">
    <property type="term" value="P:sensory perception of taste"/>
    <property type="evidence" value="ECO:0007669"/>
    <property type="project" value="InterPro"/>
</dbReference>
<sequence length="375" mass="43964">MSTRIIKKIVVIENFMCVYRNYNSLSKASRLMLWLRLLLIISLYAIDVFIRINYFLNHNLRRIMNFFLNVITSCAIIILALYQSKKYEILLRYFAKNSSLFSKDALYTEKLDRIYKIVIIFHVFNFIISIAIQIFNNISDENTFNSTEVMHSLMMVMCNNRFMAEYIFLWTLLSILTEQVKFITRKIFEEIVTPVSKMEWESEEIVVIEHEVTSFNEWRTVYNDIKECSNLINSIFGLQITVFLLVTTFYLLIFLYSVVLNIVFGLFLKSVTFGYIIKNIIFLAAIVAFCRSAQAAQNSVTELNYCLGKVLIHSLATYNNKKLYKETKDFLHLISSRPIRTQAFGSINIDMMLLPKFIMFLTSHTIIALQLNNVL</sequence>
<comment type="similarity">
    <text evidence="6">Belongs to the insect chemoreceptor superfamily. Gustatory receptor (GR) family.</text>
</comment>
<dbReference type="AlphaFoldDB" id="A0AAU9V8M1"/>
<keyword evidence="6" id="KW-0675">Receptor</keyword>
<keyword evidence="2 6" id="KW-1003">Cell membrane</keyword>
<keyword evidence="3 6" id="KW-0812">Transmembrane</keyword>
<feature type="transmembrane region" description="Helical" evidence="6">
    <location>
        <begin position="62"/>
        <end position="82"/>
    </location>
</feature>
<evidence type="ECO:0000256" key="3">
    <source>
        <dbReference type="ARBA" id="ARBA00022692"/>
    </source>
</evidence>
<proteinExistence type="inferred from homology"/>
<dbReference type="InterPro" id="IPR013604">
    <property type="entry name" value="7TM_chemorcpt"/>
</dbReference>
<comment type="subcellular location">
    <subcellularLocation>
        <location evidence="1 6">Cell membrane</location>
        <topology evidence="1 6">Multi-pass membrane protein</topology>
    </subcellularLocation>
</comment>
<protein>
    <recommendedName>
        <fullName evidence="6">Gustatory receptor</fullName>
    </recommendedName>
</protein>
<name>A0AAU9V8M1_EUPED</name>
<evidence type="ECO:0000313" key="8">
    <source>
        <dbReference type="Proteomes" id="UP001153954"/>
    </source>
</evidence>
<feature type="transmembrane region" description="Helical" evidence="6">
    <location>
        <begin position="154"/>
        <end position="176"/>
    </location>
</feature>
<keyword evidence="8" id="KW-1185">Reference proteome</keyword>
<keyword evidence="6" id="KW-0807">Transducer</keyword>
<reference evidence="7" key="1">
    <citation type="submission" date="2022-03" db="EMBL/GenBank/DDBJ databases">
        <authorList>
            <person name="Tunstrom K."/>
        </authorList>
    </citation>
    <scope>NUCLEOTIDE SEQUENCE</scope>
</reference>
<comment type="function">
    <text evidence="6">Gustatory receptor which mediates acceptance or avoidance behavior, depending on its substrates.</text>
</comment>
<feature type="transmembrane region" description="Helical" evidence="6">
    <location>
        <begin position="114"/>
        <end position="134"/>
    </location>
</feature>